<dbReference type="STRING" id="91928.A0A0D1ZV26"/>
<protein>
    <recommendedName>
        <fullName evidence="3">NAD-dependent epimerase/dehydratase domain-containing protein</fullName>
    </recommendedName>
</protein>
<dbReference type="GO" id="GO:0005737">
    <property type="term" value="C:cytoplasm"/>
    <property type="evidence" value="ECO:0007669"/>
    <property type="project" value="TreeGrafter"/>
</dbReference>
<dbReference type="EMBL" id="KN847494">
    <property type="protein sequence ID" value="KIW16562.1"/>
    <property type="molecule type" value="Genomic_DNA"/>
</dbReference>
<reference evidence="1 2" key="1">
    <citation type="submission" date="2015-01" db="EMBL/GenBank/DDBJ databases">
        <title>The Genome Sequence of Exophiala spinifera CBS89968.</title>
        <authorList>
            <consortium name="The Broad Institute Genomics Platform"/>
            <person name="Cuomo C."/>
            <person name="de Hoog S."/>
            <person name="Gorbushina A."/>
            <person name="Stielow B."/>
            <person name="Teixiera M."/>
            <person name="Abouelleil A."/>
            <person name="Chapman S.B."/>
            <person name="Priest M."/>
            <person name="Young S.K."/>
            <person name="Wortman J."/>
            <person name="Nusbaum C."/>
            <person name="Birren B."/>
        </authorList>
    </citation>
    <scope>NUCLEOTIDE SEQUENCE [LARGE SCALE GENOMIC DNA]</scope>
    <source>
        <strain evidence="1 2">CBS 89968</strain>
    </source>
</reference>
<name>A0A0D1ZV26_9EURO</name>
<organism evidence="1 2">
    <name type="scientific">Exophiala spinifera</name>
    <dbReference type="NCBI Taxonomy" id="91928"/>
    <lineage>
        <taxon>Eukaryota</taxon>
        <taxon>Fungi</taxon>
        <taxon>Dikarya</taxon>
        <taxon>Ascomycota</taxon>
        <taxon>Pezizomycotina</taxon>
        <taxon>Eurotiomycetes</taxon>
        <taxon>Chaetothyriomycetidae</taxon>
        <taxon>Chaetothyriales</taxon>
        <taxon>Herpotrichiellaceae</taxon>
        <taxon>Exophiala</taxon>
    </lineage>
</organism>
<dbReference type="AlphaFoldDB" id="A0A0D1ZV26"/>
<proteinExistence type="predicted"/>
<dbReference type="Gene3D" id="3.40.50.720">
    <property type="entry name" value="NAD(P)-binding Rossmann-like Domain"/>
    <property type="match status" value="1"/>
</dbReference>
<dbReference type="Proteomes" id="UP000053328">
    <property type="component" value="Unassembled WGS sequence"/>
</dbReference>
<dbReference type="RefSeq" id="XP_016236778.1">
    <property type="nucleotide sequence ID" value="XM_016378101.1"/>
</dbReference>
<evidence type="ECO:0008006" key="3">
    <source>
        <dbReference type="Google" id="ProtNLM"/>
    </source>
</evidence>
<keyword evidence="2" id="KW-1185">Reference proteome</keyword>
<gene>
    <name evidence="1" type="ORF">PV08_03750</name>
</gene>
<dbReference type="PANTHER" id="PTHR48079">
    <property type="entry name" value="PROTEIN YEEZ"/>
    <property type="match status" value="1"/>
</dbReference>
<evidence type="ECO:0000313" key="2">
    <source>
        <dbReference type="Proteomes" id="UP000053328"/>
    </source>
</evidence>
<dbReference type="InterPro" id="IPR036291">
    <property type="entry name" value="NAD(P)-bd_dom_sf"/>
</dbReference>
<sequence length="336" mass="37377">MTPSIFFTGASGYVGGDALYALLAAHPDWEEHTTCLLRDPTQEAAFRQKWPNLNFFYSSLDNEKAIEEEVKNHNLVLHFAVSSDHVASCDAILKGLSVNGGHYIHTSGMDVLLNPTLQTGRPSPVEIFDDLNGIEKLRSLPEGSPHRKVEKRVLSAGNDRVKTAIVCPSSVHGFGRGPVSQRSDQIPKLTQLILRAGHGLQLGDGKAFWSYVHVYDLSRLYVQLVDEAVSNGSKATWNELGYYLAENGEFSWGEVCVAITKEAYKQKALASENIATVPMEERDRFVELARPIINYSARSRAIRAKELLGWEPKETPLMDEIPSLVRTEIENTRKNA</sequence>
<dbReference type="OrthoDB" id="2130169at2759"/>
<dbReference type="VEuPathDB" id="FungiDB:PV08_03750"/>
<dbReference type="SUPFAM" id="SSF51735">
    <property type="entry name" value="NAD(P)-binding Rossmann-fold domains"/>
    <property type="match status" value="1"/>
</dbReference>
<dbReference type="GO" id="GO:0004029">
    <property type="term" value="F:aldehyde dehydrogenase (NAD+) activity"/>
    <property type="evidence" value="ECO:0007669"/>
    <property type="project" value="TreeGrafter"/>
</dbReference>
<dbReference type="PANTHER" id="PTHR48079:SF7">
    <property type="entry name" value="NAD(P)-BINDING DOMAIN-CONTAINING PROTEIN-RELATED"/>
    <property type="match status" value="1"/>
</dbReference>
<dbReference type="GeneID" id="27330833"/>
<accession>A0A0D1ZV26</accession>
<evidence type="ECO:0000313" key="1">
    <source>
        <dbReference type="EMBL" id="KIW16562.1"/>
    </source>
</evidence>
<dbReference type="HOGENOM" id="CLU_007383_12_2_1"/>
<dbReference type="InterPro" id="IPR051783">
    <property type="entry name" value="NAD(P)-dependent_oxidoreduct"/>
</dbReference>